<dbReference type="EMBL" id="VUOA01000029">
    <property type="protein sequence ID" value="KAA2236034.1"/>
    <property type="molecule type" value="Genomic_DNA"/>
</dbReference>
<dbReference type="AlphaFoldDB" id="A0A5B2VAL7"/>
<dbReference type="SUPFAM" id="SSF51430">
    <property type="entry name" value="NAD(P)-linked oxidoreductase"/>
    <property type="match status" value="1"/>
</dbReference>
<dbReference type="PANTHER" id="PTHR43312:SF1">
    <property type="entry name" value="NADP-DEPENDENT OXIDOREDUCTASE DOMAIN-CONTAINING PROTEIN"/>
    <property type="match status" value="1"/>
</dbReference>
<comment type="caution">
    <text evidence="2">The sequence shown here is derived from an EMBL/GenBank/DDBJ whole genome shotgun (WGS) entry which is preliminary data.</text>
</comment>
<proteinExistence type="predicted"/>
<dbReference type="CDD" id="cd19095">
    <property type="entry name" value="AKR_PA4992-like"/>
    <property type="match status" value="1"/>
</dbReference>
<gene>
    <name evidence="2" type="ORF">F0L46_16805</name>
</gene>
<dbReference type="InterPro" id="IPR036812">
    <property type="entry name" value="NAD(P)_OxRdtase_dom_sf"/>
</dbReference>
<feature type="domain" description="NADP-dependent oxidoreductase" evidence="1">
    <location>
        <begin position="13"/>
        <end position="218"/>
    </location>
</feature>
<dbReference type="Gene3D" id="3.20.20.100">
    <property type="entry name" value="NADP-dependent oxidoreductase domain"/>
    <property type="match status" value="1"/>
</dbReference>
<keyword evidence="3" id="KW-1185">Reference proteome</keyword>
<accession>A0A5B2VAL7</accession>
<organism evidence="2 3">
    <name type="scientific">Salinarimonas soli</name>
    <dbReference type="NCBI Taxonomy" id="1638099"/>
    <lineage>
        <taxon>Bacteria</taxon>
        <taxon>Pseudomonadati</taxon>
        <taxon>Pseudomonadota</taxon>
        <taxon>Alphaproteobacteria</taxon>
        <taxon>Hyphomicrobiales</taxon>
        <taxon>Salinarimonadaceae</taxon>
        <taxon>Salinarimonas</taxon>
    </lineage>
</organism>
<reference evidence="2 3" key="1">
    <citation type="submission" date="2019-09" db="EMBL/GenBank/DDBJ databases">
        <title>Salinarimonas rosea gen. nov., sp. nov., a new member of the a-2 subgroup of the Proteobacteria.</title>
        <authorList>
            <person name="Liu J."/>
        </authorList>
    </citation>
    <scope>NUCLEOTIDE SEQUENCE [LARGE SCALE GENOMIC DNA]</scope>
    <source>
        <strain evidence="2 3">BN140002</strain>
    </source>
</reference>
<evidence type="ECO:0000313" key="2">
    <source>
        <dbReference type="EMBL" id="KAA2236034.1"/>
    </source>
</evidence>
<dbReference type="RefSeq" id="WP_149819632.1">
    <property type="nucleotide sequence ID" value="NZ_VUOA01000029.1"/>
</dbReference>
<dbReference type="InterPro" id="IPR023210">
    <property type="entry name" value="NADP_OxRdtase_dom"/>
</dbReference>
<evidence type="ECO:0000259" key="1">
    <source>
        <dbReference type="Pfam" id="PF00248"/>
    </source>
</evidence>
<name>A0A5B2VAL7_9HYPH</name>
<protein>
    <submittedName>
        <fullName evidence="2">Aldo/keto reductase</fullName>
    </submittedName>
</protein>
<sequence length="262" mass="27827">MSAHASLNGPVGLGLGLISIGRTWGHGQEPPPPEAEARRLLEEALALGIRFLDTAPAYGASERILGAFLAGLGTRPDDLVVATKMGEHWDEAAGSGYADHGYDALRRSLDVSLARLGRIDLLQIHKATARALESDGVGRALEDARRAGVTAFGASVSDLEAAHAASRAGIYAWLQFPFNALDPRLQPIFGLAARDGTKILVNRPFGMGRIVHEGTGDPAAIRTRALRFVLQQGFSGRILTGTKSVEHLRENVRAFQEAVGPG</sequence>
<dbReference type="Proteomes" id="UP000323142">
    <property type="component" value="Unassembled WGS sequence"/>
</dbReference>
<dbReference type="InterPro" id="IPR053135">
    <property type="entry name" value="AKR2_Oxidoreductase"/>
</dbReference>
<dbReference type="OrthoDB" id="9768851at2"/>
<reference evidence="2 3" key="2">
    <citation type="submission" date="2019-09" db="EMBL/GenBank/DDBJ databases">
        <authorList>
            <person name="Jin C."/>
        </authorList>
    </citation>
    <scope>NUCLEOTIDE SEQUENCE [LARGE SCALE GENOMIC DNA]</scope>
    <source>
        <strain evidence="2 3">BN140002</strain>
    </source>
</reference>
<evidence type="ECO:0000313" key="3">
    <source>
        <dbReference type="Proteomes" id="UP000323142"/>
    </source>
</evidence>
<dbReference type="PANTHER" id="PTHR43312">
    <property type="entry name" value="D-THREO-ALDOSE 1-DEHYDROGENASE"/>
    <property type="match status" value="1"/>
</dbReference>
<dbReference type="Pfam" id="PF00248">
    <property type="entry name" value="Aldo_ket_red"/>
    <property type="match status" value="1"/>
</dbReference>